<reference evidence="8 9" key="1">
    <citation type="journal article" date="2023" name="Sci. Data">
        <title>Genome assembly of the Korean intertidal mud-creeper Batillaria attramentaria.</title>
        <authorList>
            <person name="Patra A.K."/>
            <person name="Ho P.T."/>
            <person name="Jun S."/>
            <person name="Lee S.J."/>
            <person name="Kim Y."/>
            <person name="Won Y.J."/>
        </authorList>
    </citation>
    <scope>NUCLEOTIDE SEQUENCE [LARGE SCALE GENOMIC DNA]</scope>
    <source>
        <strain evidence="8">Wonlab-2016</strain>
    </source>
</reference>
<evidence type="ECO:0000256" key="4">
    <source>
        <dbReference type="ARBA" id="ARBA00023180"/>
    </source>
</evidence>
<dbReference type="SUPFAM" id="SSF48726">
    <property type="entry name" value="Immunoglobulin"/>
    <property type="match status" value="1"/>
</dbReference>
<dbReference type="AlphaFoldDB" id="A0ABD0JC20"/>
<gene>
    <name evidence="8" type="ORF">BaRGS_00036275</name>
</gene>
<dbReference type="InterPro" id="IPR007110">
    <property type="entry name" value="Ig-like_dom"/>
</dbReference>
<accession>A0ABD0JC20</accession>
<dbReference type="Proteomes" id="UP001519460">
    <property type="component" value="Unassembled WGS sequence"/>
</dbReference>
<dbReference type="Gene3D" id="2.60.40.10">
    <property type="entry name" value="Immunoglobulins"/>
    <property type="match status" value="1"/>
</dbReference>
<dbReference type="InterPro" id="IPR013783">
    <property type="entry name" value="Ig-like_fold"/>
</dbReference>
<protein>
    <recommendedName>
        <fullName evidence="7">Ig-like domain-containing protein</fullName>
    </recommendedName>
</protein>
<evidence type="ECO:0000313" key="8">
    <source>
        <dbReference type="EMBL" id="KAK7469693.1"/>
    </source>
</evidence>
<keyword evidence="6" id="KW-1133">Transmembrane helix</keyword>
<feature type="transmembrane region" description="Helical" evidence="6">
    <location>
        <begin position="120"/>
        <end position="143"/>
    </location>
</feature>
<keyword evidence="9" id="KW-1185">Reference proteome</keyword>
<dbReference type="PANTHER" id="PTHR11640:SF164">
    <property type="entry name" value="MAM DOMAIN-CONTAINING GLYCOSYLPHOSPHATIDYLINOSITOL ANCHOR PROTEIN 1"/>
    <property type="match status" value="1"/>
</dbReference>
<feature type="domain" description="Ig-like" evidence="7">
    <location>
        <begin position="854"/>
        <end position="916"/>
    </location>
</feature>
<dbReference type="GO" id="GO:0016020">
    <property type="term" value="C:membrane"/>
    <property type="evidence" value="ECO:0007669"/>
    <property type="project" value="UniProtKB-SubCell"/>
</dbReference>
<evidence type="ECO:0000256" key="2">
    <source>
        <dbReference type="ARBA" id="ARBA00023136"/>
    </source>
</evidence>
<evidence type="ECO:0000256" key="3">
    <source>
        <dbReference type="ARBA" id="ARBA00023157"/>
    </source>
</evidence>
<keyword evidence="5" id="KW-0393">Immunoglobulin domain</keyword>
<feature type="non-terminal residue" evidence="8">
    <location>
        <position position="1"/>
    </location>
</feature>
<dbReference type="EMBL" id="JACVVK020000507">
    <property type="protein sequence ID" value="KAK7469693.1"/>
    <property type="molecule type" value="Genomic_DNA"/>
</dbReference>
<dbReference type="InterPro" id="IPR036179">
    <property type="entry name" value="Ig-like_dom_sf"/>
</dbReference>
<dbReference type="PROSITE" id="PS50835">
    <property type="entry name" value="IG_LIKE"/>
    <property type="match status" value="2"/>
</dbReference>
<name>A0ABD0JC20_9CAEN</name>
<keyword evidence="6" id="KW-0812">Transmembrane</keyword>
<organism evidence="8 9">
    <name type="scientific">Batillaria attramentaria</name>
    <dbReference type="NCBI Taxonomy" id="370345"/>
    <lineage>
        <taxon>Eukaryota</taxon>
        <taxon>Metazoa</taxon>
        <taxon>Spiralia</taxon>
        <taxon>Lophotrochozoa</taxon>
        <taxon>Mollusca</taxon>
        <taxon>Gastropoda</taxon>
        <taxon>Caenogastropoda</taxon>
        <taxon>Sorbeoconcha</taxon>
        <taxon>Cerithioidea</taxon>
        <taxon>Batillariidae</taxon>
        <taxon>Batillaria</taxon>
    </lineage>
</organism>
<dbReference type="Pfam" id="PF13927">
    <property type="entry name" value="Ig_3"/>
    <property type="match status" value="1"/>
</dbReference>
<sequence length="1027" mass="111863">VRLPQRDINGSILLEWDKEIRITCDNFTTNDTVHWFIVPPQHDSTSIGWCHPATPCWSDEPGMKLTRSETTHVSELTASGDSRLKLIRASVECAAGSDFVKAKVLLFNISLDSTRADTTLIAVLAGGTGSGFIVLIICVIIVLEIFKRLKVLEEHINIVYEGSGLGRDAALTNTSERSTSKLTIKTDEQGTSLGYTTVELVQGTSFGYASVDKTNEQETSFGYATVELEQGTSFGYASIDNKTDERETSCGYASVDNKTDEQKISSGYASVELKTEEHDHASRDNAGSLKSAKTRCALVNNKATDTSAGYSEVEMKTEEQETSCGYASIDNTGSVKSASRFALVNNNATGTSAGYSDVELKTEEQDTSCGYASIDNTGSVKSASRFALVNNKATGNNAGYSEVELEETEPKPSPVSAERRFVLADRSVGSLRSPSSGVDSAYSSTEDVLSKPAALSTGCRFTTGGESASGLPSNYVDLNDFKPSVCQPSNDASANSGAYAVVNKVPKHARARQPPPYEYAQVNKKGRNRSAVYTQVERKTRAEHPLVTDRHADTVQNAEVEIEAKHPPGNTQQQVVSAAQDGVVEDDTLNSEMNQLPFYVTDTESILRADTSTLEQIATILNGAVTIRAKNTSADAWSTSFIADDPEARVNRSGHCIFTRSLPPDEGVYTVTRDMDGAVYNCTQTWNTRVVSFVNYTMRVQHPPSGPVITGYTTNQVLTAGDNVSLTCTVSGGNPPVNNITFYCLRQNTNVTGEFDSSLSSITVTIDRLRVSDDGTECVCNSTGEWPPDPSLHLEAVTHLNVVADDPEARVNISGHCIFTRSLPPDEGVYTYFLHYQPAHDEQHMVGNITISVPRTPKTQTNCPHHVMEGDTLTCDCTTTDPGSPPSVLQWSGFTSHQLTVHNVTRDMDGAVYNCTQTWNTRRDLYNRPQPRHQEPDHYTGLVLYEDIRGSKRDQTVDVTGSEYENTGMDTSRPACITTEVKGDTDDEKPGDVLVDDPTPSGAYERLQVNIQESNNYTELTLKSIQK</sequence>
<evidence type="ECO:0000259" key="7">
    <source>
        <dbReference type="PROSITE" id="PS50835"/>
    </source>
</evidence>
<comment type="caution">
    <text evidence="8">The sequence shown here is derived from an EMBL/GenBank/DDBJ whole genome shotgun (WGS) entry which is preliminary data.</text>
</comment>
<dbReference type="InterPro" id="IPR003599">
    <property type="entry name" value="Ig_sub"/>
</dbReference>
<evidence type="ECO:0000256" key="1">
    <source>
        <dbReference type="ARBA" id="ARBA00004479"/>
    </source>
</evidence>
<keyword evidence="3" id="KW-1015">Disulfide bond</keyword>
<keyword evidence="2 6" id="KW-0472">Membrane</keyword>
<dbReference type="PANTHER" id="PTHR11640">
    <property type="entry name" value="NEPHRIN"/>
    <property type="match status" value="1"/>
</dbReference>
<proteinExistence type="predicted"/>
<comment type="subcellular location">
    <subcellularLocation>
        <location evidence="1">Membrane</location>
        <topology evidence="1">Single-pass type I membrane protein</topology>
    </subcellularLocation>
</comment>
<evidence type="ECO:0000313" key="9">
    <source>
        <dbReference type="Proteomes" id="UP001519460"/>
    </source>
</evidence>
<evidence type="ECO:0000256" key="6">
    <source>
        <dbReference type="SAM" id="Phobius"/>
    </source>
</evidence>
<evidence type="ECO:0000256" key="5">
    <source>
        <dbReference type="ARBA" id="ARBA00023319"/>
    </source>
</evidence>
<feature type="domain" description="Ig-like" evidence="7">
    <location>
        <begin position="707"/>
        <end position="780"/>
    </location>
</feature>
<keyword evidence="4" id="KW-0325">Glycoprotein</keyword>
<dbReference type="InterPro" id="IPR051275">
    <property type="entry name" value="Cell_adhesion_signaling"/>
</dbReference>
<dbReference type="SMART" id="SM00409">
    <property type="entry name" value="IG"/>
    <property type="match status" value="2"/>
</dbReference>